<protein>
    <recommendedName>
        <fullName evidence="5">Extracellular membrane protein CFEM domain-containing protein</fullName>
    </recommendedName>
</protein>
<evidence type="ECO:0000256" key="2">
    <source>
        <dbReference type="SAM" id="SignalP"/>
    </source>
</evidence>
<feature type="chain" id="PRO_5047404448" description="Extracellular membrane protein CFEM domain-containing protein" evidence="2">
    <location>
        <begin position="20"/>
        <end position="254"/>
    </location>
</feature>
<evidence type="ECO:0008006" key="5">
    <source>
        <dbReference type="Google" id="ProtNLM"/>
    </source>
</evidence>
<dbReference type="Proteomes" id="UP001565368">
    <property type="component" value="Unassembled WGS sequence"/>
</dbReference>
<evidence type="ECO:0000313" key="3">
    <source>
        <dbReference type="EMBL" id="KAL1407992.1"/>
    </source>
</evidence>
<feature type="region of interest" description="Disordered" evidence="1">
    <location>
        <begin position="181"/>
        <end position="254"/>
    </location>
</feature>
<organism evidence="3 4">
    <name type="scientific">Vanrija albida</name>
    <dbReference type="NCBI Taxonomy" id="181172"/>
    <lineage>
        <taxon>Eukaryota</taxon>
        <taxon>Fungi</taxon>
        <taxon>Dikarya</taxon>
        <taxon>Basidiomycota</taxon>
        <taxon>Agaricomycotina</taxon>
        <taxon>Tremellomycetes</taxon>
        <taxon>Trichosporonales</taxon>
        <taxon>Trichosporonaceae</taxon>
        <taxon>Vanrija</taxon>
    </lineage>
</organism>
<sequence length="254" mass="24610">MKFAATLAVIAAFALGANAQAVDPDTVSKDILNCLIASEKSVGCPNPVDFACICSGPQAGAFLADVSNCPAVKADLINSLNLKNRLCSDGLVPLPSTNGPVDATKTAADYPDAYKCVLDAIGSVGCADLATAKDCVCSTKQGDFLYSVAPCFLGTSVKVSIGLGLASDLCKFGVTNLPGGASSSAPPASTSDGATTGGPASTSGGATTGGPASTSGGATSGGATTGGPASTSGGTAPTCRPKPAAKRRRIAGAL</sequence>
<keyword evidence="2" id="KW-0732">Signal</keyword>
<proteinExistence type="predicted"/>
<dbReference type="RefSeq" id="XP_069207936.1">
    <property type="nucleotide sequence ID" value="XM_069353294.1"/>
</dbReference>
<feature type="signal peptide" evidence="2">
    <location>
        <begin position="1"/>
        <end position="19"/>
    </location>
</feature>
<gene>
    <name evidence="3" type="ORF">Q8F55_004789</name>
</gene>
<name>A0ABR3Q0L9_9TREE</name>
<comment type="caution">
    <text evidence="3">The sequence shown here is derived from an EMBL/GenBank/DDBJ whole genome shotgun (WGS) entry which is preliminary data.</text>
</comment>
<feature type="compositionally biased region" description="Low complexity" evidence="1">
    <location>
        <begin position="181"/>
        <end position="217"/>
    </location>
</feature>
<keyword evidence="4" id="KW-1185">Reference proteome</keyword>
<dbReference type="GeneID" id="95985832"/>
<feature type="compositionally biased region" description="Low complexity" evidence="1">
    <location>
        <begin position="226"/>
        <end position="242"/>
    </location>
</feature>
<evidence type="ECO:0000313" key="4">
    <source>
        <dbReference type="Proteomes" id="UP001565368"/>
    </source>
</evidence>
<reference evidence="3 4" key="1">
    <citation type="submission" date="2023-08" db="EMBL/GenBank/DDBJ databases">
        <title>Annotated Genome Sequence of Vanrija albida AlHP1.</title>
        <authorList>
            <person name="Herzog R."/>
        </authorList>
    </citation>
    <scope>NUCLEOTIDE SEQUENCE [LARGE SCALE GENOMIC DNA]</scope>
    <source>
        <strain evidence="3 4">AlHP1</strain>
    </source>
</reference>
<feature type="compositionally biased region" description="Basic residues" evidence="1">
    <location>
        <begin position="243"/>
        <end position="254"/>
    </location>
</feature>
<evidence type="ECO:0000256" key="1">
    <source>
        <dbReference type="SAM" id="MobiDB-lite"/>
    </source>
</evidence>
<dbReference type="EMBL" id="JBBXJM010000004">
    <property type="protein sequence ID" value="KAL1407992.1"/>
    <property type="molecule type" value="Genomic_DNA"/>
</dbReference>
<accession>A0ABR3Q0L9</accession>